<organism evidence="1">
    <name type="scientific">Collimonas fungivorans</name>
    <dbReference type="NCBI Taxonomy" id="158899"/>
    <lineage>
        <taxon>Bacteria</taxon>
        <taxon>Pseudomonadati</taxon>
        <taxon>Pseudomonadota</taxon>
        <taxon>Betaproteobacteria</taxon>
        <taxon>Burkholderiales</taxon>
        <taxon>Oxalobacteraceae</taxon>
        <taxon>Collimonas</taxon>
    </lineage>
</organism>
<accession>A0A127PDJ7</accession>
<gene>
    <name evidence="1" type="ORF">CFter6_3230</name>
</gene>
<dbReference type="Proteomes" id="UP000072421">
    <property type="component" value="Chromosome"/>
</dbReference>
<proteinExistence type="predicted"/>
<dbReference type="EMBL" id="CP013232">
    <property type="protein sequence ID" value="AMO95876.1"/>
    <property type="molecule type" value="Genomic_DNA"/>
</dbReference>
<dbReference type="AlphaFoldDB" id="A0A127PDJ7"/>
<evidence type="ECO:0000313" key="1">
    <source>
        <dbReference type="EMBL" id="AMO95876.1"/>
    </source>
</evidence>
<name>A0A127PDJ7_9BURK</name>
<evidence type="ECO:0000313" key="2">
    <source>
        <dbReference type="Proteomes" id="UP000072421"/>
    </source>
</evidence>
<protein>
    <submittedName>
        <fullName evidence="1">Uncharacterized protein</fullName>
    </submittedName>
</protein>
<reference evidence="1 2" key="1">
    <citation type="submission" date="2015-11" db="EMBL/GenBank/DDBJ databases">
        <title>Exploring the genomic traits of fungus-feeding bacterial genus Collimonas.</title>
        <authorList>
            <person name="Song C."/>
            <person name="Schmidt R."/>
            <person name="de Jager V."/>
            <person name="Krzyzanowska D."/>
            <person name="Jongedijk E."/>
            <person name="Cankar K."/>
            <person name="Beekwilder J."/>
            <person name="van Veen A."/>
            <person name="de Boer W."/>
            <person name="van Veen J.A."/>
            <person name="Garbeva P."/>
        </authorList>
    </citation>
    <scope>NUCLEOTIDE SEQUENCE [LARGE SCALE GENOMIC DNA]</scope>
    <source>
        <strain evidence="1 2">Ter6</strain>
    </source>
</reference>
<sequence length="37" mass="4289">MAQMTAKLVHLLSEAKLNLLRYFIKNTILCKLGDELR</sequence>